<dbReference type="VEuPathDB" id="TriTrypDB:TM35_000461370"/>
<dbReference type="Proteomes" id="UP000192257">
    <property type="component" value="Unassembled WGS sequence"/>
</dbReference>
<comment type="caution">
    <text evidence="1">The sequence shown here is derived from an EMBL/GenBank/DDBJ whole genome shotgun (WGS) entry which is preliminary data.</text>
</comment>
<accession>A0A1X0NIH0</accession>
<dbReference type="GeneID" id="39990096"/>
<organism evidence="1 2">
    <name type="scientific">Trypanosoma theileri</name>
    <dbReference type="NCBI Taxonomy" id="67003"/>
    <lineage>
        <taxon>Eukaryota</taxon>
        <taxon>Discoba</taxon>
        <taxon>Euglenozoa</taxon>
        <taxon>Kinetoplastea</taxon>
        <taxon>Metakinetoplastina</taxon>
        <taxon>Trypanosomatida</taxon>
        <taxon>Trypanosomatidae</taxon>
        <taxon>Trypanosoma</taxon>
    </lineage>
</organism>
<dbReference type="EMBL" id="NBCO01000046">
    <property type="protein sequence ID" value="ORC84318.1"/>
    <property type="molecule type" value="Genomic_DNA"/>
</dbReference>
<reference evidence="1 2" key="1">
    <citation type="submission" date="2017-03" db="EMBL/GenBank/DDBJ databases">
        <title>An alternative strategy for trypanosome survival in the mammalian bloodstream revealed through genome and transcriptome analysis of the ubiquitous bovine parasite Trypanosoma (Megatrypanum) theileri.</title>
        <authorList>
            <person name="Kelly S."/>
            <person name="Ivens A."/>
            <person name="Mott A."/>
            <person name="O'Neill E."/>
            <person name="Emms D."/>
            <person name="Macleod O."/>
            <person name="Voorheis P."/>
            <person name="Matthews J."/>
            <person name="Matthews K."/>
            <person name="Carrington M."/>
        </authorList>
    </citation>
    <scope>NUCLEOTIDE SEQUENCE [LARGE SCALE GENOMIC DNA]</scope>
    <source>
        <strain evidence="1">Edinburgh</strain>
    </source>
</reference>
<proteinExistence type="predicted"/>
<evidence type="ECO:0000313" key="1">
    <source>
        <dbReference type="EMBL" id="ORC84318.1"/>
    </source>
</evidence>
<evidence type="ECO:0000313" key="2">
    <source>
        <dbReference type="Proteomes" id="UP000192257"/>
    </source>
</evidence>
<protein>
    <submittedName>
        <fullName evidence="1">Amino acid aldolase</fullName>
    </submittedName>
</protein>
<gene>
    <name evidence="1" type="ORF">TM35_000461370</name>
</gene>
<keyword evidence="2" id="KW-1185">Reference proteome</keyword>
<sequence>MQFLGRISIIAAAVLSAAYSVYAITQYRRAWNLCRGRLIVPRSVQLFHVYLSRNGFIGSSAHFPFLHPGNKCVATATTSDGITTTGKEKSEAAEAVTPPLSDTRIATAAITSSSSPSLLPAVGGTIHAGVSEALRGPGELTSSMQLAWCPVAFVDNTAFEANVRSVGLALLAGKKQIRLSTINMRCPELLERAAVLLERLAHPCVEYDTITPETPFVAGLCTSTALEMLWWANRGSFASLLLSRPLTEAVDAEMYLEAMTLHTPGKTKTSGNEKNKSGSGAAVAKVRCSVVVNAVRQLELLWGAAKAWIRDNKYTKLGFDNAVESLEINVIILVDPSLQPMNLFDTLQKLNPKYERMEEKNTGDTSSYGIRTEQEVMDFFTEVENFNTKMKKEKLPVGVQFIIQGISFAEGTHVACADVGPVATEGISCCIPARWFMSYPLMKWYKNRAEQHVKARRRSILRWLAYKKQLSFDNFIITGGSSASLVNSANDDTLTEVCIGSGLLCDQRLDRYIDSIFTPALFFALTTTRVVMCNSRRLFLCSGFGESLPSSQAVYPMHLQTVHGSLCMQMDPEVEIAVASRQDGNTDDSSILDIGVPVVFRPQRNSVLAELVDVYLLIAEDGTAVEVLPTYRGERWNVWSGQHQHIQM</sequence>
<dbReference type="AlphaFoldDB" id="A0A1X0NIH0"/>
<dbReference type="OrthoDB" id="251747at2759"/>
<name>A0A1X0NIH0_9TRYP</name>
<dbReference type="RefSeq" id="XP_028878384.1">
    <property type="nucleotide sequence ID" value="XM_029030316.1"/>
</dbReference>